<feature type="chain" id="PRO_5004588185" evidence="8">
    <location>
        <begin position="25"/>
        <end position="453"/>
    </location>
</feature>
<dbReference type="InterPro" id="IPR004680">
    <property type="entry name" value="Cit_transptr-like_dom"/>
</dbReference>
<sequence>MKRFLTLLGFVAITLLVTAGICFAADAPPPPPASHAYITLAILAVAGILFFTELVPLPITAMLVPVALSLFNIIPAKAAFANFGNEWVVIFMAMFVVGEATFVTGFADKVGQLTVKLSGGSEAKLLIFSMIAIAGLSAFLSNTGTTVVAIPMIMGMCMRANIPASRILMPVAFAAGLGGCITLVGTPPNGLVNSVLSKMGDGGFKPFGFFEFAMFGIPLTIVGILYFALIGKKFLPNTVAGKLEDDERLETQVPKVQRPEKMWICLGIFAFVVAVMASEFIDLVTAAMLGACLMVITGCMTMKEAFKSIDWTTIFLFAGTLALSTALEKSGAAKLIATGVVSQVSDPYALMAVVCALTAIVTNFMSNTATAALMAPLAVPIAMQGGVSPLPLLMGVAMSASACFLTPIATPPNTIVLGPGNYRFMDYFKAGWPLQVISYIMCVVLIPMIWPFK</sequence>
<feature type="transmembrane region" description="Helical" evidence="7">
    <location>
        <begin position="309"/>
        <end position="327"/>
    </location>
</feature>
<feature type="transmembrane region" description="Helical" evidence="7">
    <location>
        <begin position="430"/>
        <end position="450"/>
    </location>
</feature>
<dbReference type="EMBL" id="CP006585">
    <property type="protein sequence ID" value="AGW13410.1"/>
    <property type="molecule type" value="Genomic_DNA"/>
</dbReference>
<keyword evidence="11" id="KW-1185">Reference proteome</keyword>
<reference evidence="10 11" key="1">
    <citation type="journal article" date="2013" name="J. Bacteriol.">
        <title>Roles of HynAB and Ech, the only two hydrogenases found in the model sulfate reducer Desulfovibrio gigas.</title>
        <authorList>
            <person name="Morais-Silva F.O."/>
            <person name="Santos C.I."/>
            <person name="Rodrigues R."/>
            <person name="Pereira I.A."/>
            <person name="Rodrigues-Pousada C."/>
        </authorList>
    </citation>
    <scope>NUCLEOTIDE SEQUENCE [LARGE SCALE GENOMIC DNA]</scope>
    <source>
        <strain evidence="11">ATCC 19364 / DSM 1382 / NCIMB 9332 / VKM B-1759</strain>
    </source>
</reference>
<dbReference type="PANTHER" id="PTHR43652">
    <property type="entry name" value="BASIC AMINO ACID ANTIPORTER YFCC-RELATED"/>
    <property type="match status" value="1"/>
</dbReference>
<dbReference type="Pfam" id="PF03600">
    <property type="entry name" value="CitMHS"/>
    <property type="match status" value="1"/>
</dbReference>
<evidence type="ECO:0000256" key="2">
    <source>
        <dbReference type="ARBA" id="ARBA00022448"/>
    </source>
</evidence>
<feature type="transmembrane region" description="Helical" evidence="7">
    <location>
        <begin position="40"/>
        <end position="66"/>
    </location>
</feature>
<evidence type="ECO:0000313" key="10">
    <source>
        <dbReference type="EMBL" id="AGW13410.1"/>
    </source>
</evidence>
<dbReference type="OrthoDB" id="9765532at2"/>
<dbReference type="InterPro" id="IPR001898">
    <property type="entry name" value="SLC13A/DASS"/>
</dbReference>
<feature type="transmembrane region" description="Helical" evidence="7">
    <location>
        <begin position="127"/>
        <end position="155"/>
    </location>
</feature>
<proteinExistence type="predicted"/>
<dbReference type="CDD" id="cd01115">
    <property type="entry name" value="SLC13_permease"/>
    <property type="match status" value="1"/>
</dbReference>
<evidence type="ECO:0000256" key="8">
    <source>
        <dbReference type="SAM" id="SignalP"/>
    </source>
</evidence>
<feature type="transmembrane region" description="Helical" evidence="7">
    <location>
        <begin position="87"/>
        <end position="107"/>
    </location>
</feature>
<dbReference type="HOGENOM" id="CLU_005170_6_4_7"/>
<feature type="signal peptide" evidence="8">
    <location>
        <begin position="1"/>
        <end position="24"/>
    </location>
</feature>
<evidence type="ECO:0000256" key="3">
    <source>
        <dbReference type="ARBA" id="ARBA00022692"/>
    </source>
</evidence>
<keyword evidence="4" id="KW-0677">Repeat</keyword>
<keyword evidence="6 7" id="KW-0472">Membrane</keyword>
<dbReference type="KEGG" id="dgg:DGI_1576"/>
<dbReference type="PATRIC" id="fig|1121448.10.peg.1567"/>
<evidence type="ECO:0000256" key="6">
    <source>
        <dbReference type="ARBA" id="ARBA00023136"/>
    </source>
</evidence>
<dbReference type="STRING" id="1121448.DGI_1576"/>
<gene>
    <name evidence="10" type="ORF">DGI_1576</name>
</gene>
<evidence type="ECO:0000313" key="11">
    <source>
        <dbReference type="Proteomes" id="UP000016587"/>
    </source>
</evidence>
<dbReference type="GO" id="GO:0022857">
    <property type="term" value="F:transmembrane transporter activity"/>
    <property type="evidence" value="ECO:0007669"/>
    <property type="project" value="InterPro"/>
</dbReference>
<feature type="transmembrane region" description="Helical" evidence="7">
    <location>
        <begin position="347"/>
        <end position="378"/>
    </location>
</feature>
<keyword evidence="3 7" id="KW-0812">Transmembrane</keyword>
<dbReference type="Proteomes" id="UP000016587">
    <property type="component" value="Chromosome"/>
</dbReference>
<feature type="transmembrane region" description="Helical" evidence="7">
    <location>
        <begin position="262"/>
        <end position="278"/>
    </location>
</feature>
<evidence type="ECO:0000256" key="1">
    <source>
        <dbReference type="ARBA" id="ARBA00004141"/>
    </source>
</evidence>
<comment type="subcellular location">
    <subcellularLocation>
        <location evidence="1">Membrane</location>
        <topology evidence="1">Multi-pass membrane protein</topology>
    </subcellularLocation>
</comment>
<feature type="transmembrane region" description="Helical" evidence="7">
    <location>
        <begin position="207"/>
        <end position="229"/>
    </location>
</feature>
<name>T2G9Y3_MEGG1</name>
<keyword evidence="8" id="KW-0732">Signal</keyword>
<organism evidence="10 11">
    <name type="scientific">Megalodesulfovibrio gigas (strain ATCC 19364 / DSM 1382 / NCIMB 9332 / VKM B-1759)</name>
    <name type="common">Desulfovibrio gigas</name>
    <dbReference type="NCBI Taxonomy" id="1121448"/>
    <lineage>
        <taxon>Bacteria</taxon>
        <taxon>Pseudomonadati</taxon>
        <taxon>Thermodesulfobacteriota</taxon>
        <taxon>Desulfovibrionia</taxon>
        <taxon>Desulfovibrionales</taxon>
        <taxon>Desulfovibrionaceae</taxon>
        <taxon>Megalodesulfovibrio</taxon>
    </lineage>
</organism>
<keyword evidence="2" id="KW-0813">Transport</keyword>
<feature type="transmembrane region" description="Helical" evidence="7">
    <location>
        <begin position="390"/>
        <end position="410"/>
    </location>
</feature>
<accession>T2G9Y3</accession>
<dbReference type="RefSeq" id="WP_021760254.1">
    <property type="nucleotide sequence ID" value="NC_022444.1"/>
</dbReference>
<dbReference type="InterPro" id="IPR051679">
    <property type="entry name" value="DASS-Related_Transporters"/>
</dbReference>
<reference evidence="11" key="2">
    <citation type="submission" date="2013-07" db="EMBL/GenBank/DDBJ databases">
        <authorList>
            <person name="Morais-Silva F.O."/>
            <person name="Rezende A.M."/>
            <person name="Pimentel C."/>
            <person name="Resende D.M."/>
            <person name="Santos C.I."/>
            <person name="Clemente C."/>
            <person name="de Oliveira L.M."/>
            <person name="da Silva S.M."/>
            <person name="Costa D.A."/>
            <person name="Varela-Raposo A."/>
            <person name="Horacio E.C.A."/>
            <person name="Matos M."/>
            <person name="Flores O."/>
            <person name="Ruiz J.C."/>
            <person name="Rodrigues-Pousada C."/>
        </authorList>
    </citation>
    <scope>NUCLEOTIDE SEQUENCE [LARGE SCALE GENOMIC DNA]</scope>
    <source>
        <strain evidence="11">ATCC 19364 / DSM 1382 / NCIMB 9332 / VKM B-1759</strain>
    </source>
</reference>
<dbReference type="PROSITE" id="PS01271">
    <property type="entry name" value="NA_SULFATE"/>
    <property type="match status" value="1"/>
</dbReference>
<dbReference type="GO" id="GO:0005886">
    <property type="term" value="C:plasma membrane"/>
    <property type="evidence" value="ECO:0007669"/>
    <property type="project" value="TreeGrafter"/>
</dbReference>
<protein>
    <submittedName>
        <fullName evidence="10">Putative citrate transporter</fullName>
    </submittedName>
</protein>
<evidence type="ECO:0000256" key="5">
    <source>
        <dbReference type="ARBA" id="ARBA00022989"/>
    </source>
</evidence>
<feature type="domain" description="Citrate transporter-like" evidence="9">
    <location>
        <begin position="48"/>
        <end position="385"/>
    </location>
</feature>
<dbReference type="AlphaFoldDB" id="T2G9Y3"/>
<dbReference type="eggNOG" id="COG1055">
    <property type="taxonomic scope" value="Bacteria"/>
</dbReference>
<feature type="transmembrane region" description="Helical" evidence="7">
    <location>
        <begin position="167"/>
        <end position="187"/>
    </location>
</feature>
<evidence type="ECO:0000256" key="4">
    <source>
        <dbReference type="ARBA" id="ARBA00022737"/>
    </source>
</evidence>
<evidence type="ECO:0000256" key="7">
    <source>
        <dbReference type="SAM" id="Phobius"/>
    </source>
</evidence>
<evidence type="ECO:0000259" key="9">
    <source>
        <dbReference type="Pfam" id="PF03600"/>
    </source>
</evidence>
<dbReference type="PANTHER" id="PTHR43652:SF1">
    <property type="entry name" value="RESPONSE REGULATOR"/>
    <property type="match status" value="1"/>
</dbReference>
<dbReference type="NCBIfam" id="TIGR00785">
    <property type="entry name" value="dass"/>
    <property type="match status" value="1"/>
</dbReference>
<dbReference type="InterPro" id="IPR031312">
    <property type="entry name" value="Na/sul_symport_CS"/>
</dbReference>
<keyword evidence="5 7" id="KW-1133">Transmembrane helix</keyword>